<feature type="non-terminal residue" evidence="1">
    <location>
        <position position="1"/>
    </location>
</feature>
<keyword evidence="2" id="KW-1185">Reference proteome</keyword>
<dbReference type="Proteomes" id="UP000789366">
    <property type="component" value="Unassembled WGS sequence"/>
</dbReference>
<reference evidence="1" key="1">
    <citation type="submission" date="2021-06" db="EMBL/GenBank/DDBJ databases">
        <authorList>
            <person name="Kallberg Y."/>
            <person name="Tangrot J."/>
            <person name="Rosling A."/>
        </authorList>
    </citation>
    <scope>NUCLEOTIDE SEQUENCE</scope>
    <source>
        <strain evidence="1">28 12/20/2015</strain>
    </source>
</reference>
<organism evidence="1 2">
    <name type="scientific">Cetraspora pellucida</name>
    <dbReference type="NCBI Taxonomy" id="1433469"/>
    <lineage>
        <taxon>Eukaryota</taxon>
        <taxon>Fungi</taxon>
        <taxon>Fungi incertae sedis</taxon>
        <taxon>Mucoromycota</taxon>
        <taxon>Glomeromycotina</taxon>
        <taxon>Glomeromycetes</taxon>
        <taxon>Diversisporales</taxon>
        <taxon>Gigasporaceae</taxon>
        <taxon>Cetraspora</taxon>
    </lineage>
</organism>
<name>A0ACA9Q0N1_9GLOM</name>
<gene>
    <name evidence="1" type="ORF">SPELUC_LOCUS12916</name>
</gene>
<protein>
    <submittedName>
        <fullName evidence="1">731_t:CDS:1</fullName>
    </submittedName>
</protein>
<evidence type="ECO:0000313" key="2">
    <source>
        <dbReference type="Proteomes" id="UP000789366"/>
    </source>
</evidence>
<comment type="caution">
    <text evidence="1">The sequence shown here is derived from an EMBL/GenBank/DDBJ whole genome shotgun (WGS) entry which is preliminary data.</text>
</comment>
<evidence type="ECO:0000313" key="1">
    <source>
        <dbReference type="EMBL" id="CAG8728268.1"/>
    </source>
</evidence>
<proteinExistence type="predicted"/>
<accession>A0ACA9Q0N1</accession>
<dbReference type="EMBL" id="CAJVPW010032207">
    <property type="protein sequence ID" value="CAG8728268.1"/>
    <property type="molecule type" value="Genomic_DNA"/>
</dbReference>
<sequence>ALSIPCVLGFNCKENVEWLRRYVNNTYSNLFEHAKKSFNTEKKCITMINSAKHKTCKLESNKDIQAGLSIKAKGWNTSSLVTQALEIQL</sequence>